<comment type="subunit">
    <text evidence="7">Heterodimer consisting of MSH2-MSH3 (MutS beta). Forms a ternary complex with MutL alpha (MLH1-PMS1).</text>
</comment>
<dbReference type="SMART" id="SM00534">
    <property type="entry name" value="MUTSac"/>
    <property type="match status" value="1"/>
</dbReference>
<evidence type="ECO:0000313" key="14">
    <source>
        <dbReference type="EMBL" id="KZL63682.1"/>
    </source>
</evidence>
<dbReference type="STRING" id="708197.A0A166LLS6"/>
<accession>A0A166LLS6</accession>
<dbReference type="InterPro" id="IPR036187">
    <property type="entry name" value="DNA_mismatch_repair_MutS_sf"/>
</dbReference>
<keyword evidence="5" id="KW-0238">DNA-binding</keyword>
<feature type="domain" description="DNA mismatch repair protein MutS core" evidence="12">
    <location>
        <begin position="294"/>
        <end position="620"/>
    </location>
</feature>
<dbReference type="SUPFAM" id="SSF52540">
    <property type="entry name" value="P-loop containing nucleoside triphosphate hydrolases"/>
    <property type="match status" value="1"/>
</dbReference>
<feature type="compositionally biased region" description="Polar residues" evidence="11">
    <location>
        <begin position="9"/>
        <end position="28"/>
    </location>
</feature>
<keyword evidence="4" id="KW-0067">ATP-binding</keyword>
<dbReference type="InterPro" id="IPR045076">
    <property type="entry name" value="MutS"/>
</dbReference>
<dbReference type="GO" id="GO:0030983">
    <property type="term" value="F:mismatched DNA binding"/>
    <property type="evidence" value="ECO:0007669"/>
    <property type="project" value="InterPro"/>
</dbReference>
<dbReference type="GO" id="GO:0140664">
    <property type="term" value="F:ATP-dependent DNA damage sensor activity"/>
    <property type="evidence" value="ECO:0007669"/>
    <property type="project" value="InterPro"/>
</dbReference>
<dbReference type="Pfam" id="PF00488">
    <property type="entry name" value="MutS_V"/>
    <property type="match status" value="1"/>
</dbReference>
<dbReference type="InterPro" id="IPR007696">
    <property type="entry name" value="DNA_mismatch_repair_MutS_core"/>
</dbReference>
<feature type="coiled-coil region" evidence="10">
    <location>
        <begin position="530"/>
        <end position="557"/>
    </location>
</feature>
<comment type="similarity">
    <text evidence="1">Belongs to the DNA mismatch repair MutS family. MSH3 subfamily.</text>
</comment>
<dbReference type="FunFam" id="3.40.50.300:FF:000870">
    <property type="entry name" value="MutS protein homolog 4"/>
    <property type="match status" value="1"/>
</dbReference>
<dbReference type="Gene3D" id="1.10.1420.10">
    <property type="match status" value="2"/>
</dbReference>
<dbReference type="PANTHER" id="PTHR11361">
    <property type="entry name" value="DNA MISMATCH REPAIR PROTEIN MUTS FAMILY MEMBER"/>
    <property type="match status" value="1"/>
</dbReference>
<feature type="domain" description="DNA mismatch repair proteins mutS family" evidence="13">
    <location>
        <begin position="636"/>
        <end position="828"/>
    </location>
</feature>
<evidence type="ECO:0000256" key="9">
    <source>
        <dbReference type="ARBA" id="ARBA00073774"/>
    </source>
</evidence>
<evidence type="ECO:0000256" key="1">
    <source>
        <dbReference type="ARBA" id="ARBA00007094"/>
    </source>
</evidence>
<dbReference type="GO" id="GO:0005524">
    <property type="term" value="F:ATP binding"/>
    <property type="evidence" value="ECO:0007669"/>
    <property type="project" value="UniProtKB-KW"/>
</dbReference>
<comment type="caution">
    <text evidence="14">The sequence shown here is derived from an EMBL/GenBank/DDBJ whole genome shotgun (WGS) entry which is preliminary data.</text>
</comment>
<feature type="region of interest" description="Disordered" evidence="11">
    <location>
        <begin position="1"/>
        <end position="110"/>
    </location>
</feature>
<dbReference type="SUPFAM" id="SSF48334">
    <property type="entry name" value="DNA repair protein MutS, domain III"/>
    <property type="match status" value="1"/>
</dbReference>
<keyword evidence="15" id="KW-1185">Reference proteome</keyword>
<feature type="compositionally biased region" description="Polar residues" evidence="11">
    <location>
        <begin position="49"/>
        <end position="65"/>
    </location>
</feature>
<dbReference type="EMBL" id="LFIV01000336">
    <property type="protein sequence ID" value="KZL63682.1"/>
    <property type="molecule type" value="Genomic_DNA"/>
</dbReference>
<evidence type="ECO:0000256" key="7">
    <source>
        <dbReference type="ARBA" id="ARBA00025902"/>
    </source>
</evidence>
<keyword evidence="6" id="KW-0469">Meiosis</keyword>
<feature type="compositionally biased region" description="Polar residues" evidence="11">
    <location>
        <begin position="75"/>
        <end position="95"/>
    </location>
</feature>
<dbReference type="GO" id="GO:0005634">
    <property type="term" value="C:nucleus"/>
    <property type="evidence" value="ECO:0007669"/>
    <property type="project" value="TreeGrafter"/>
</dbReference>
<protein>
    <recommendedName>
        <fullName evidence="2 9">DNA mismatch repair protein MSH3</fullName>
    </recommendedName>
    <alternativeName>
        <fullName evidence="2 9">DNA mismatch repair protein MSH3</fullName>
    </alternativeName>
    <alternativeName>
        <fullName evidence="8">MutS protein homolog 3</fullName>
    </alternativeName>
</protein>
<evidence type="ECO:0000313" key="15">
    <source>
        <dbReference type="Proteomes" id="UP000076552"/>
    </source>
</evidence>
<keyword evidence="3" id="KW-0547">Nucleotide-binding</keyword>
<evidence type="ECO:0000259" key="12">
    <source>
        <dbReference type="SMART" id="SM00533"/>
    </source>
</evidence>
<evidence type="ECO:0000256" key="11">
    <source>
        <dbReference type="SAM" id="MobiDB-lite"/>
    </source>
</evidence>
<dbReference type="InterPro" id="IPR000432">
    <property type="entry name" value="DNA_mismatch_repair_MutS_C"/>
</dbReference>
<name>A0A166LLS6_9PEZI</name>
<dbReference type="GO" id="GO:0007131">
    <property type="term" value="P:reciprocal meiotic recombination"/>
    <property type="evidence" value="ECO:0007669"/>
    <property type="project" value="TreeGrafter"/>
</dbReference>
<sequence length="1511" mass="167930">MNRRHVQPSRASRASEATSFATAPSQTPVRYGRASPYFSQATSREDGLSATSARNVSFTRTSAPSSPKGHIPGTIYTTSDDYHGDTSQTRSQLNVTRPTTSYTSRTSQTPFLPHSEKHTIVCALNEGRGITPAVGAAFLNVDTGEAILSQISDNRFFVRTLHKLQIMEPSYLLIVSSCCPPNPKSRLYSHVEEHMPDVKIIPFDRKHWSEVEGLDRIQTLAFREDAEAVKVAIRGSFFATCSFSAAMKFVEAELSLHIIPHSLRIRYQPSEDTMMIDVSAIISLEILQNLRKSKSKDTLFGILKHTRTSMGSRVLRSNLLQPSTLKDSYLEPRYDALEELLKNHDMFLRVREALKSVPDIESVLTRLVIIPNKPSVEASERAMNHVLLVKTFLDAVPTIFQALGPATSPLLIKIRDLCRPELTETVRNLVYGGIIEDVTYVKSALDLRNQRTFAVKPGVNGLLDVARQAYKENTNDVHSHLEELNKQYSIEADLRYDMGRKYWIRLRAVDFEDRQVPPVLVNQTRKGRYIECLTMQLKKLNQRIADSVAEVVMLSDKVIQDLIDSIRTQLQPLYRVCDSIALLDMIASFAQASSTHDWKRPEISDTLALKAARHPILDKTLKNPFVPNDYYATDDYRFQVVTGCNMSGKTTYIRSITLLQIMAQIGCFVPAEYASFPIAHNIFARVTTDDSIESNMSTFSLEMREMAFILRNVTDRSIVIIDELGRATSTRDGLAIAIAMSEALIQSRAIVWFATHFTELADVLADRPGVLNLRLATHMSTTANDVPKMTMLYKVESGKSEESMYGITLAKAMQFPKRFLEVAEQVAISLCQRRERNKQGSEARKMLSRRKLILNLHEHLKQVSQSEMDDSSMRSYLIRLREEFILRMETIENGGNEGTVNDSEAGPDDEDEIFDNDDIFDVVDRHSLWETKKDTDILLTMGTNKWQLHEKVMRGKSGLIDHIFDITGEEELTTEQLKKDGFRKIALKEHAFTASALGATLRYFYVGDGAFDGKTVVELLAVYDVSATLAVPALQQFIASRIGELLCGILTSRIDLIEDFMIATDIIAGEEAGSWEIMRQELQKAIGPHLGMLFSQQEFMNLVKSSPTFCFKILSTAVVRMEVLEKGVEESNDSKNVRDNGTGVESVSAPKRVSCTDRATQTDDLPAATPKGFDFTFAANVTKDTAAQHDITPRPVKVKSLLQPPNGAKAYSDQSISFLNLRPMTTKATSPSSQTPFLPAITPDSLSISSKLRFSSLKSKISEPLTLNFKDKEHSSRVSSTTYTTSCPQAISGALKSPWAGSILPPASDNMSNSDASINWESCSEGGIAFASHDNRLQAAGALNSLVKQTSTSMSSTAPEHRIKGTSPASRVFERTRTAFAMRGSDVPHGEQPTAPGPLERTIHTYTFTGTSDHQDFHFSTTAEAEQPKFANTGSAPICARDRDPSRGSSRHKLARSPSPRKLGVKNAVQLDPVTAKQVKKGKLIVESTHNLVSSASRVDLDGPNIECNPS</sequence>
<evidence type="ECO:0000256" key="3">
    <source>
        <dbReference type="ARBA" id="ARBA00022741"/>
    </source>
</evidence>
<evidence type="ECO:0000259" key="13">
    <source>
        <dbReference type="SMART" id="SM00534"/>
    </source>
</evidence>
<organism evidence="14 15">
    <name type="scientific">Colletotrichum tofieldiae</name>
    <dbReference type="NCBI Taxonomy" id="708197"/>
    <lineage>
        <taxon>Eukaryota</taxon>
        <taxon>Fungi</taxon>
        <taxon>Dikarya</taxon>
        <taxon>Ascomycota</taxon>
        <taxon>Pezizomycotina</taxon>
        <taxon>Sordariomycetes</taxon>
        <taxon>Hypocreomycetidae</taxon>
        <taxon>Glomerellales</taxon>
        <taxon>Glomerellaceae</taxon>
        <taxon>Colletotrichum</taxon>
        <taxon>Colletotrichum spaethianum species complex</taxon>
    </lineage>
</organism>
<dbReference type="SMART" id="SM00533">
    <property type="entry name" value="MUTSd"/>
    <property type="match status" value="1"/>
</dbReference>
<dbReference type="InterPro" id="IPR027417">
    <property type="entry name" value="P-loop_NTPase"/>
</dbReference>
<evidence type="ECO:0000256" key="6">
    <source>
        <dbReference type="ARBA" id="ARBA00023254"/>
    </source>
</evidence>
<dbReference type="Gene3D" id="3.40.50.300">
    <property type="entry name" value="P-loop containing nucleotide triphosphate hydrolases"/>
    <property type="match status" value="1"/>
</dbReference>
<evidence type="ECO:0000256" key="10">
    <source>
        <dbReference type="SAM" id="Coils"/>
    </source>
</evidence>
<feature type="compositionally biased region" description="Low complexity" evidence="11">
    <location>
        <begin position="96"/>
        <end position="110"/>
    </location>
</feature>
<evidence type="ECO:0000256" key="8">
    <source>
        <dbReference type="ARBA" id="ARBA00029792"/>
    </source>
</evidence>
<evidence type="ECO:0000256" key="4">
    <source>
        <dbReference type="ARBA" id="ARBA00022840"/>
    </source>
</evidence>
<feature type="region of interest" description="Disordered" evidence="11">
    <location>
        <begin position="1428"/>
        <end position="1467"/>
    </location>
</feature>
<dbReference type="Pfam" id="PF05192">
    <property type="entry name" value="MutS_III"/>
    <property type="match status" value="1"/>
</dbReference>
<dbReference type="PANTHER" id="PTHR11361:SF21">
    <property type="entry name" value="MUTS PROTEIN HOMOLOG 4"/>
    <property type="match status" value="1"/>
</dbReference>
<evidence type="ECO:0000256" key="2">
    <source>
        <dbReference type="ARBA" id="ARBA00022151"/>
    </source>
</evidence>
<gene>
    <name evidence="14" type="ORF">CT0861_05595</name>
</gene>
<proteinExistence type="inferred from homology"/>
<keyword evidence="10" id="KW-0175">Coiled coil</keyword>
<reference evidence="14 15" key="1">
    <citation type="submission" date="2015-06" db="EMBL/GenBank/DDBJ databases">
        <title>Survival trade-offs in plant roots during colonization by closely related pathogenic and mutualistic fungi.</title>
        <authorList>
            <person name="Hacquard S."/>
            <person name="Kracher B."/>
            <person name="Hiruma K."/>
            <person name="Weinman A."/>
            <person name="Muench P."/>
            <person name="Garrido Oter R."/>
            <person name="Ver Loren van Themaat E."/>
            <person name="Dallerey J.-F."/>
            <person name="Damm U."/>
            <person name="Henrissat B."/>
            <person name="Lespinet O."/>
            <person name="Thon M."/>
            <person name="Kemen E."/>
            <person name="McHardy A.C."/>
            <person name="Schulze-Lefert P."/>
            <person name="O'Connell R.J."/>
        </authorList>
    </citation>
    <scope>NUCLEOTIDE SEQUENCE [LARGE SCALE GENOMIC DNA]</scope>
    <source>
        <strain evidence="14 15">0861</strain>
    </source>
</reference>
<evidence type="ECO:0000256" key="5">
    <source>
        <dbReference type="ARBA" id="ARBA00023125"/>
    </source>
</evidence>
<dbReference type="GO" id="GO:0006298">
    <property type="term" value="P:mismatch repair"/>
    <property type="evidence" value="ECO:0007669"/>
    <property type="project" value="InterPro"/>
</dbReference>
<dbReference type="Proteomes" id="UP000076552">
    <property type="component" value="Unassembled WGS sequence"/>
</dbReference>